<sequence>MKKHVESQSLKTVLSTILVNQIQKVYLKVQLEFVHKLRLKNLSSPKVLICLNFRSTISYGFYVKYVYVHCTLSTHPYTLGGALGPKYKTGLPKRVALKGDNVL</sequence>
<dbReference type="AlphaFoldDB" id="A0A8D9F726"/>
<name>A0A8D9F726_9HEMI</name>
<dbReference type="EMBL" id="HBUF01611266">
    <property type="protein sequence ID" value="CAG6778754.1"/>
    <property type="molecule type" value="Transcribed_RNA"/>
</dbReference>
<evidence type="ECO:0000313" key="1">
    <source>
        <dbReference type="EMBL" id="CAG6778754.1"/>
    </source>
</evidence>
<proteinExistence type="predicted"/>
<organism evidence="1">
    <name type="scientific">Cacopsylla melanoneura</name>
    <dbReference type="NCBI Taxonomy" id="428564"/>
    <lineage>
        <taxon>Eukaryota</taxon>
        <taxon>Metazoa</taxon>
        <taxon>Ecdysozoa</taxon>
        <taxon>Arthropoda</taxon>
        <taxon>Hexapoda</taxon>
        <taxon>Insecta</taxon>
        <taxon>Pterygota</taxon>
        <taxon>Neoptera</taxon>
        <taxon>Paraneoptera</taxon>
        <taxon>Hemiptera</taxon>
        <taxon>Sternorrhyncha</taxon>
        <taxon>Psylloidea</taxon>
        <taxon>Psyllidae</taxon>
        <taxon>Psyllinae</taxon>
        <taxon>Cacopsylla</taxon>
    </lineage>
</organism>
<accession>A0A8D9F726</accession>
<reference evidence="1" key="1">
    <citation type="submission" date="2021-05" db="EMBL/GenBank/DDBJ databases">
        <authorList>
            <person name="Alioto T."/>
            <person name="Alioto T."/>
            <person name="Gomez Garrido J."/>
        </authorList>
    </citation>
    <scope>NUCLEOTIDE SEQUENCE</scope>
</reference>
<protein>
    <submittedName>
        <fullName evidence="1">Uncharacterized protein</fullName>
    </submittedName>
</protein>